<dbReference type="PANTHER" id="PTHR48079:SF6">
    <property type="entry name" value="NAD(P)-BINDING DOMAIN-CONTAINING PROTEIN-RELATED"/>
    <property type="match status" value="1"/>
</dbReference>
<evidence type="ECO:0000313" key="2">
    <source>
        <dbReference type="EMBL" id="GGO71018.1"/>
    </source>
</evidence>
<dbReference type="Pfam" id="PF03807">
    <property type="entry name" value="F420_oxidored"/>
    <property type="match status" value="1"/>
</dbReference>
<evidence type="ECO:0000313" key="3">
    <source>
        <dbReference type="Proteomes" id="UP000606935"/>
    </source>
</evidence>
<dbReference type="InterPro" id="IPR051783">
    <property type="entry name" value="NAD(P)-dependent_oxidoreduct"/>
</dbReference>
<dbReference type="CDD" id="cd05266">
    <property type="entry name" value="SDR_a4"/>
    <property type="match status" value="1"/>
</dbReference>
<dbReference type="Gene3D" id="3.40.50.720">
    <property type="entry name" value="NAD(P)-binding Rossmann-like Domain"/>
    <property type="match status" value="1"/>
</dbReference>
<reference evidence="2" key="1">
    <citation type="journal article" date="2014" name="Int. J. Syst. Evol. Microbiol.">
        <title>Complete genome sequence of Corynebacterium casei LMG S-19264T (=DSM 44701T), isolated from a smear-ripened cheese.</title>
        <authorList>
            <consortium name="US DOE Joint Genome Institute (JGI-PGF)"/>
            <person name="Walter F."/>
            <person name="Albersmeier A."/>
            <person name="Kalinowski J."/>
            <person name="Ruckert C."/>
        </authorList>
    </citation>
    <scope>NUCLEOTIDE SEQUENCE</scope>
    <source>
        <strain evidence="2">CGMCC 1.7086</strain>
    </source>
</reference>
<feature type="domain" description="Pyrroline-5-carboxylate reductase catalytic N-terminal" evidence="1">
    <location>
        <begin position="4"/>
        <end position="48"/>
    </location>
</feature>
<name>A0A917Z0M1_9ALTE</name>
<keyword evidence="3" id="KW-1185">Reference proteome</keyword>
<reference evidence="2" key="2">
    <citation type="submission" date="2020-09" db="EMBL/GenBank/DDBJ databases">
        <authorList>
            <person name="Sun Q."/>
            <person name="Zhou Y."/>
        </authorList>
    </citation>
    <scope>NUCLEOTIDE SEQUENCE</scope>
    <source>
        <strain evidence="2">CGMCC 1.7086</strain>
    </source>
</reference>
<sequence>MFKTIGICGCGWLGFPLALQLTRSGHKVLGTSRSENKLALLLQQNISAYRFSLGELLPWSSPPDVLVLNLPPGRRQFDEQSFTKDMTTLIQQALEQQSKILFISSTSIYGQALGEITEQHMPQPDTASAKAHLRLEQQILQSGQGSILRLAGLIGPGRHPVKQLSGRVLDKGEQKVNLVHQQDVITAIEAIIQQGQWQQVFHLSATEHPSRAEFYTWAAAKAGLNAPQFTPATTADKGRWINADASLKTLGIGLRYPSPYDMPIECD</sequence>
<gene>
    <name evidence="2" type="primary">yeeZ</name>
    <name evidence="2" type="ORF">GCM10010982_25820</name>
</gene>
<dbReference type="RefSeq" id="WP_188695806.1">
    <property type="nucleotide sequence ID" value="NZ_BMLS01000004.1"/>
</dbReference>
<dbReference type="Proteomes" id="UP000606935">
    <property type="component" value="Unassembled WGS sequence"/>
</dbReference>
<dbReference type="InterPro" id="IPR028939">
    <property type="entry name" value="P5C_Rdtase_cat_N"/>
</dbReference>
<evidence type="ECO:0000259" key="1">
    <source>
        <dbReference type="Pfam" id="PF03807"/>
    </source>
</evidence>
<accession>A0A917Z0M1</accession>
<dbReference type="PANTHER" id="PTHR48079">
    <property type="entry name" value="PROTEIN YEEZ"/>
    <property type="match status" value="1"/>
</dbReference>
<proteinExistence type="predicted"/>
<organism evidence="2 3">
    <name type="scientific">Bowmanella pacifica</name>
    <dbReference type="NCBI Taxonomy" id="502051"/>
    <lineage>
        <taxon>Bacteria</taxon>
        <taxon>Pseudomonadati</taxon>
        <taxon>Pseudomonadota</taxon>
        <taxon>Gammaproteobacteria</taxon>
        <taxon>Alteromonadales</taxon>
        <taxon>Alteromonadaceae</taxon>
        <taxon>Bowmanella</taxon>
    </lineage>
</organism>
<protein>
    <submittedName>
        <fullName evidence="2">NAD(P)-dependent oxidoreductase</fullName>
    </submittedName>
</protein>
<dbReference type="SUPFAM" id="SSF51735">
    <property type="entry name" value="NAD(P)-binding Rossmann-fold domains"/>
    <property type="match status" value="1"/>
</dbReference>
<comment type="caution">
    <text evidence="2">The sequence shown here is derived from an EMBL/GenBank/DDBJ whole genome shotgun (WGS) entry which is preliminary data.</text>
</comment>
<dbReference type="GO" id="GO:0005737">
    <property type="term" value="C:cytoplasm"/>
    <property type="evidence" value="ECO:0007669"/>
    <property type="project" value="TreeGrafter"/>
</dbReference>
<dbReference type="InterPro" id="IPR036291">
    <property type="entry name" value="NAD(P)-bd_dom_sf"/>
</dbReference>
<dbReference type="EMBL" id="BMLS01000004">
    <property type="protein sequence ID" value="GGO71018.1"/>
    <property type="molecule type" value="Genomic_DNA"/>
</dbReference>
<dbReference type="AlphaFoldDB" id="A0A917Z0M1"/>
<dbReference type="GO" id="GO:0004029">
    <property type="term" value="F:aldehyde dehydrogenase (NAD+) activity"/>
    <property type="evidence" value="ECO:0007669"/>
    <property type="project" value="TreeGrafter"/>
</dbReference>